<evidence type="ECO:0000313" key="14">
    <source>
        <dbReference type="EMBL" id="EFO82045.1"/>
    </source>
</evidence>
<evidence type="ECO:0000256" key="8">
    <source>
        <dbReference type="ARBA" id="ARBA00025084"/>
    </source>
</evidence>
<dbReference type="GO" id="GO:0019843">
    <property type="term" value="F:rRNA binding"/>
    <property type="evidence" value="ECO:0007669"/>
    <property type="project" value="UniProtKB-UniRule"/>
</dbReference>
<evidence type="ECO:0000256" key="5">
    <source>
        <dbReference type="ARBA" id="ARBA00022884"/>
    </source>
</evidence>
<sequence length="131" mass="14775">MRAHDLINDAAEPQTSEAMEVKAITRYVRISPLKVRLVMDVVRGMKVDRALSTLQYMPQKAAREVARTIKSAAANAEHNFDMDPDDLVITQIYADQGPVLKRFMPRARGMANHIRKPTTHITVIVDDGQTY</sequence>
<dbReference type="GO" id="GO:0022625">
    <property type="term" value="C:cytosolic large ribosomal subunit"/>
    <property type="evidence" value="ECO:0007669"/>
    <property type="project" value="TreeGrafter"/>
</dbReference>
<evidence type="ECO:0000313" key="15">
    <source>
        <dbReference type="Proteomes" id="UP000054010"/>
    </source>
</evidence>
<dbReference type="GO" id="GO:0003735">
    <property type="term" value="F:structural constituent of ribosome"/>
    <property type="evidence" value="ECO:0007669"/>
    <property type="project" value="InterPro"/>
</dbReference>
<comment type="function">
    <text evidence="1 10">The globular domain of the protein is located near the polypeptide exit tunnel on the outside of the subunit, while an extended beta-hairpin is found that lines the wall of the exit tunnel in the center of the 70S ribosome.</text>
</comment>
<organism evidence="14 15">
    <name type="scientific">Oscillochloris trichoides DG-6</name>
    <dbReference type="NCBI Taxonomy" id="765420"/>
    <lineage>
        <taxon>Bacteria</taxon>
        <taxon>Bacillati</taxon>
        <taxon>Chloroflexota</taxon>
        <taxon>Chloroflexia</taxon>
        <taxon>Chloroflexales</taxon>
        <taxon>Chloroflexineae</taxon>
        <taxon>Oscillochloridaceae</taxon>
        <taxon>Oscillochloris</taxon>
    </lineage>
</organism>
<comment type="similarity">
    <text evidence="2 10 11">Belongs to the universal ribosomal protein uL22 family.</text>
</comment>
<proteinExistence type="inferred from homology"/>
<dbReference type="HAMAP" id="MF_01331_B">
    <property type="entry name" value="Ribosomal_uL22_B"/>
    <property type="match status" value="1"/>
</dbReference>
<dbReference type="NCBIfam" id="TIGR01044">
    <property type="entry name" value="rplV_bact"/>
    <property type="match status" value="1"/>
</dbReference>
<dbReference type="eggNOG" id="COG0091">
    <property type="taxonomic scope" value="Bacteria"/>
</dbReference>
<name>E1IA43_9CHLR</name>
<keyword evidence="5 10" id="KW-0694">RNA-binding</keyword>
<evidence type="ECO:0000256" key="2">
    <source>
        <dbReference type="ARBA" id="ARBA00009451"/>
    </source>
</evidence>
<protein>
    <recommendedName>
        <fullName evidence="9 10">Large ribosomal subunit protein uL22</fullName>
    </recommendedName>
</protein>
<dbReference type="STRING" id="765420.OSCT_0194"/>
<dbReference type="GO" id="GO:0006412">
    <property type="term" value="P:translation"/>
    <property type="evidence" value="ECO:0007669"/>
    <property type="project" value="UniProtKB-UniRule"/>
</dbReference>
<evidence type="ECO:0000256" key="7">
    <source>
        <dbReference type="ARBA" id="ARBA00023274"/>
    </source>
</evidence>
<dbReference type="AlphaFoldDB" id="E1IA43"/>
<comment type="subunit">
    <text evidence="3 10 12">Part of the 50S ribosomal subunit.</text>
</comment>
<comment type="function">
    <text evidence="8">This protein binds specifically to 23S rRNA; its binding is stimulated by other ribosomal proteins, e.g. L4, L17, and L20. It is important during the early stages of 50S assembly. It makes multiple contacts with different domains of the 23S rRNA in the assembled 50S subunit and ribosome.</text>
</comment>
<evidence type="ECO:0000256" key="13">
    <source>
        <dbReference type="RuleBase" id="RU004008"/>
    </source>
</evidence>
<dbReference type="Gene3D" id="3.90.470.10">
    <property type="entry name" value="Ribosomal protein L22/L17"/>
    <property type="match status" value="1"/>
</dbReference>
<comment type="function">
    <text evidence="10 13">This protein binds specifically to 23S rRNA; its binding is stimulated by other ribosomal proteins, e.g., L4, L17, and L20. It is important during the early stages of 50S assembly. It makes multiple contacts with different domains of the 23S rRNA in the assembled 50S subunit and ribosome.</text>
</comment>
<reference evidence="14 15" key="1">
    <citation type="journal article" date="2011" name="J. Bacteriol.">
        <title>Draft genome sequence of the anoxygenic filamentous phototrophic bacterium Oscillochloris trichoides subsp. DG-6.</title>
        <authorList>
            <person name="Kuznetsov B.B."/>
            <person name="Ivanovsky R.N."/>
            <person name="Keppen O.I."/>
            <person name="Sukhacheva M.V."/>
            <person name="Bumazhkin B.K."/>
            <person name="Patutina E.O."/>
            <person name="Beletsky A.V."/>
            <person name="Mardanov A.V."/>
            <person name="Baslerov R.V."/>
            <person name="Panteleeva A.N."/>
            <person name="Kolganova T.V."/>
            <person name="Ravin N.V."/>
            <person name="Skryabin K.G."/>
        </authorList>
    </citation>
    <scope>NUCLEOTIDE SEQUENCE [LARGE SCALE GENOMIC DNA]</scope>
    <source>
        <strain evidence="14 15">DG-6</strain>
    </source>
</reference>
<keyword evidence="15" id="KW-1185">Reference proteome</keyword>
<dbReference type="PANTHER" id="PTHR13501">
    <property type="entry name" value="CHLOROPLAST 50S RIBOSOMAL PROTEIN L22-RELATED"/>
    <property type="match status" value="1"/>
</dbReference>
<keyword evidence="6 10" id="KW-0689">Ribosomal protein</keyword>
<dbReference type="Proteomes" id="UP000054010">
    <property type="component" value="Unassembled WGS sequence"/>
</dbReference>
<keyword evidence="7 10" id="KW-0687">Ribonucleoprotein</keyword>
<dbReference type="Pfam" id="PF00237">
    <property type="entry name" value="Ribosomal_L22"/>
    <property type="match status" value="1"/>
</dbReference>
<comment type="caution">
    <text evidence="14">The sequence shown here is derived from an EMBL/GenBank/DDBJ whole genome shotgun (WGS) entry which is preliminary data.</text>
</comment>
<dbReference type="SUPFAM" id="SSF54843">
    <property type="entry name" value="Ribosomal protein L22"/>
    <property type="match status" value="1"/>
</dbReference>
<dbReference type="EMBL" id="ADVR01000003">
    <property type="protein sequence ID" value="EFO82045.1"/>
    <property type="molecule type" value="Genomic_DNA"/>
</dbReference>
<evidence type="ECO:0000256" key="12">
    <source>
        <dbReference type="RuleBase" id="RU004006"/>
    </source>
</evidence>
<gene>
    <name evidence="10" type="primary">rplV</name>
    <name evidence="14" type="ORF">OSCT_0194</name>
</gene>
<evidence type="ECO:0000256" key="1">
    <source>
        <dbReference type="ARBA" id="ARBA00003478"/>
    </source>
</evidence>
<evidence type="ECO:0000256" key="9">
    <source>
        <dbReference type="ARBA" id="ARBA00035207"/>
    </source>
</evidence>
<keyword evidence="4 10" id="KW-0699">rRNA-binding</keyword>
<dbReference type="InterPro" id="IPR001063">
    <property type="entry name" value="Ribosomal_uL22"/>
</dbReference>
<accession>E1IA43</accession>
<evidence type="ECO:0000256" key="6">
    <source>
        <dbReference type="ARBA" id="ARBA00022980"/>
    </source>
</evidence>
<dbReference type="InterPro" id="IPR047867">
    <property type="entry name" value="Ribosomal_uL22_bac/org-type"/>
</dbReference>
<dbReference type="CDD" id="cd00336">
    <property type="entry name" value="Ribosomal_L22"/>
    <property type="match status" value="1"/>
</dbReference>
<dbReference type="InterPro" id="IPR005727">
    <property type="entry name" value="Ribosomal_uL22_bac/chlpt-type"/>
</dbReference>
<evidence type="ECO:0000256" key="11">
    <source>
        <dbReference type="RuleBase" id="RU004005"/>
    </source>
</evidence>
<evidence type="ECO:0000256" key="4">
    <source>
        <dbReference type="ARBA" id="ARBA00022730"/>
    </source>
</evidence>
<dbReference type="HOGENOM" id="CLU_083987_3_3_0"/>
<dbReference type="PANTHER" id="PTHR13501:SF8">
    <property type="entry name" value="LARGE RIBOSOMAL SUBUNIT PROTEIN UL22M"/>
    <property type="match status" value="1"/>
</dbReference>
<evidence type="ECO:0000256" key="10">
    <source>
        <dbReference type="HAMAP-Rule" id="MF_01331"/>
    </source>
</evidence>
<evidence type="ECO:0000256" key="3">
    <source>
        <dbReference type="ARBA" id="ARBA00011838"/>
    </source>
</evidence>
<dbReference type="InterPro" id="IPR036394">
    <property type="entry name" value="Ribosomal_uL22_sf"/>
</dbReference>